<evidence type="ECO:0000313" key="9">
    <source>
        <dbReference type="Proteomes" id="UP001295444"/>
    </source>
</evidence>
<evidence type="ECO:0000256" key="2">
    <source>
        <dbReference type="ARBA" id="ARBA00023155"/>
    </source>
</evidence>
<dbReference type="Gene3D" id="1.10.10.60">
    <property type="entry name" value="Homeodomain-like"/>
    <property type="match status" value="1"/>
</dbReference>
<dbReference type="AlphaFoldDB" id="A0AAD1W4E7"/>
<dbReference type="SUPFAM" id="SSF46689">
    <property type="entry name" value="Homeodomain-like"/>
    <property type="match status" value="1"/>
</dbReference>
<evidence type="ECO:0000256" key="5">
    <source>
        <dbReference type="PROSITE-ProRule" id="PRU00108"/>
    </source>
</evidence>
<dbReference type="GO" id="GO:0048513">
    <property type="term" value="P:animal organ development"/>
    <property type="evidence" value="ECO:0007669"/>
    <property type="project" value="UniProtKB-ARBA"/>
</dbReference>
<evidence type="ECO:0000256" key="6">
    <source>
        <dbReference type="SAM" id="MobiDB-lite"/>
    </source>
</evidence>
<dbReference type="PANTHER" id="PTHR11850">
    <property type="entry name" value="HOMEOBOX PROTEIN TRANSCRIPTION FACTORS"/>
    <property type="match status" value="1"/>
</dbReference>
<accession>A0AAD1W4E7</accession>
<dbReference type="Pfam" id="PF05920">
    <property type="entry name" value="Homeobox_KN"/>
    <property type="match status" value="1"/>
</dbReference>
<reference evidence="8" key="1">
    <citation type="submission" date="2022-03" db="EMBL/GenBank/DDBJ databases">
        <authorList>
            <person name="Alioto T."/>
            <person name="Alioto T."/>
            <person name="Gomez Garrido J."/>
        </authorList>
    </citation>
    <scope>NUCLEOTIDE SEQUENCE</scope>
</reference>
<feature type="compositionally biased region" description="Low complexity" evidence="6">
    <location>
        <begin position="7"/>
        <end position="21"/>
    </location>
</feature>
<gene>
    <name evidence="8" type="ORF">PECUL_23A050542</name>
</gene>
<keyword evidence="9" id="KW-1185">Reference proteome</keyword>
<evidence type="ECO:0000313" key="8">
    <source>
        <dbReference type="EMBL" id="CAH2283624.1"/>
    </source>
</evidence>
<keyword evidence="4 5" id="KW-0539">Nucleus</keyword>
<name>A0AAD1W4E7_PELCU</name>
<dbReference type="Proteomes" id="UP001295444">
    <property type="component" value="Chromosome 04"/>
</dbReference>
<dbReference type="InterPro" id="IPR050224">
    <property type="entry name" value="TALE_homeobox"/>
</dbReference>
<protein>
    <submittedName>
        <fullName evidence="8">Homeobox Meis3 isoform X1</fullName>
    </submittedName>
</protein>
<feature type="region of interest" description="Disordered" evidence="6">
    <location>
        <begin position="1"/>
        <end position="43"/>
    </location>
</feature>
<dbReference type="GO" id="GO:0005634">
    <property type="term" value="C:nucleus"/>
    <property type="evidence" value="ECO:0007669"/>
    <property type="project" value="UniProtKB-SubCell"/>
</dbReference>
<comment type="subcellular location">
    <subcellularLocation>
        <location evidence="5">Nucleus</location>
    </subcellularLocation>
</comment>
<dbReference type="InterPro" id="IPR009057">
    <property type="entry name" value="Homeodomain-like_sf"/>
</dbReference>
<proteinExistence type="predicted"/>
<evidence type="ECO:0000256" key="1">
    <source>
        <dbReference type="ARBA" id="ARBA00023125"/>
    </source>
</evidence>
<evidence type="ECO:0000256" key="4">
    <source>
        <dbReference type="ARBA" id="ARBA00023242"/>
    </source>
</evidence>
<dbReference type="CDD" id="cd00086">
    <property type="entry name" value="homeodomain"/>
    <property type="match status" value="1"/>
</dbReference>
<keyword evidence="3" id="KW-0010">Activator</keyword>
<dbReference type="GO" id="GO:0006355">
    <property type="term" value="P:regulation of DNA-templated transcription"/>
    <property type="evidence" value="ECO:0007669"/>
    <property type="project" value="InterPro"/>
</dbReference>
<feature type="DNA-binding region" description="Homeobox" evidence="5">
    <location>
        <begin position="37"/>
        <end position="99"/>
    </location>
</feature>
<dbReference type="PROSITE" id="PS50071">
    <property type="entry name" value="HOMEOBOX_2"/>
    <property type="match status" value="1"/>
</dbReference>
<dbReference type="EMBL" id="OW240915">
    <property type="protein sequence ID" value="CAH2283624.1"/>
    <property type="molecule type" value="Genomic_DNA"/>
</dbReference>
<dbReference type="SMART" id="SM00389">
    <property type="entry name" value="HOX"/>
    <property type="match status" value="1"/>
</dbReference>
<keyword evidence="2 5" id="KW-0371">Homeobox</keyword>
<dbReference type="InterPro" id="IPR001356">
    <property type="entry name" value="HD"/>
</dbReference>
<dbReference type="GO" id="GO:0003677">
    <property type="term" value="F:DNA binding"/>
    <property type="evidence" value="ECO:0007669"/>
    <property type="project" value="UniProtKB-UniRule"/>
</dbReference>
<evidence type="ECO:0000256" key="3">
    <source>
        <dbReference type="ARBA" id="ARBA00023159"/>
    </source>
</evidence>
<feature type="domain" description="Homeobox" evidence="7">
    <location>
        <begin position="35"/>
        <end position="98"/>
    </location>
</feature>
<dbReference type="InterPro" id="IPR008422">
    <property type="entry name" value="KN_HD"/>
</dbReference>
<keyword evidence="1 5" id="KW-0238">DNA-binding</keyword>
<organism evidence="8 9">
    <name type="scientific">Pelobates cultripes</name>
    <name type="common">Western spadefoot toad</name>
    <dbReference type="NCBI Taxonomy" id="61616"/>
    <lineage>
        <taxon>Eukaryota</taxon>
        <taxon>Metazoa</taxon>
        <taxon>Chordata</taxon>
        <taxon>Craniata</taxon>
        <taxon>Vertebrata</taxon>
        <taxon>Euteleostomi</taxon>
        <taxon>Amphibia</taxon>
        <taxon>Batrachia</taxon>
        <taxon>Anura</taxon>
        <taxon>Pelobatoidea</taxon>
        <taxon>Pelobatidae</taxon>
        <taxon>Pelobates</taxon>
    </lineage>
</organism>
<evidence type="ECO:0000259" key="7">
    <source>
        <dbReference type="PROSITE" id="PS50071"/>
    </source>
</evidence>
<sequence length="160" mass="18130">MAPTAHNGPNSSDGSNGPNSSNDRKGTKKLSVQMKPEKKSRSLLPEVAVTRMTDWFKNNLEHPYPSDAKKEEFVKETNLTVTQVNDWFINARRRQWKKFIAEHQKSDGSSESNPEAVLIDSDHEESPPMDAKYKLFILALVASQFLEELNRENENASKKA</sequence>